<dbReference type="AlphaFoldDB" id="A0A0D2R495"/>
<evidence type="ECO:0000313" key="2">
    <source>
        <dbReference type="EMBL" id="KJB14200.1"/>
    </source>
</evidence>
<keyword evidence="1" id="KW-0812">Transmembrane</keyword>
<organism evidence="2 3">
    <name type="scientific">Gossypium raimondii</name>
    <name type="common">Peruvian cotton</name>
    <name type="synonym">Gossypium klotzschianum subsp. raimondii</name>
    <dbReference type="NCBI Taxonomy" id="29730"/>
    <lineage>
        <taxon>Eukaryota</taxon>
        <taxon>Viridiplantae</taxon>
        <taxon>Streptophyta</taxon>
        <taxon>Embryophyta</taxon>
        <taxon>Tracheophyta</taxon>
        <taxon>Spermatophyta</taxon>
        <taxon>Magnoliopsida</taxon>
        <taxon>eudicotyledons</taxon>
        <taxon>Gunneridae</taxon>
        <taxon>Pentapetalae</taxon>
        <taxon>rosids</taxon>
        <taxon>malvids</taxon>
        <taxon>Malvales</taxon>
        <taxon>Malvaceae</taxon>
        <taxon>Malvoideae</taxon>
        <taxon>Gossypium</taxon>
    </lineage>
</organism>
<proteinExistence type="predicted"/>
<dbReference type="PANTHER" id="PTHR36000">
    <property type="entry name" value="DEFECTIVE 1273 PROTEIN, PUTATIVE-RELATED"/>
    <property type="match status" value="1"/>
</dbReference>
<dbReference type="PANTHER" id="PTHR36000:SF3">
    <property type="entry name" value="EMBRYO DEFECTIVE 1273"/>
    <property type="match status" value="1"/>
</dbReference>
<evidence type="ECO:0000313" key="3">
    <source>
        <dbReference type="Proteomes" id="UP000032304"/>
    </source>
</evidence>
<keyword evidence="1" id="KW-1133">Transmembrane helix</keyword>
<protein>
    <submittedName>
        <fullName evidence="2">Uncharacterized protein</fullName>
    </submittedName>
</protein>
<evidence type="ECO:0000256" key="1">
    <source>
        <dbReference type="SAM" id="Phobius"/>
    </source>
</evidence>
<dbReference type="OMA" id="GCLMTDF"/>
<dbReference type="Gramene" id="KJB14200">
    <property type="protein sequence ID" value="KJB14200"/>
    <property type="gene ID" value="B456_002G137100"/>
</dbReference>
<keyword evidence="3" id="KW-1185">Reference proteome</keyword>
<sequence length="222" mass="25362">MALLTSSLLPSSLNIKVKQYEHQSCCYQLHNFHRLSPKCHLKITMAQFWEPNKMKEQLNTIKERLWENSPDSVKAFPWKKAENLLLDKLLVAGNKALKLSIVTVFVFSCLSDFIHSIYRNQELMIPFGLIVGVLMSDFLKQTSQEAFRSFEGKDLEMKWQVLWMGGLFVVIKLVCAWFGIGTRVFLLHVANGGLMQVLWQWRSSLAENGSMEDGSTPSSAES</sequence>
<name>A0A0D2R495_GOSRA</name>
<feature type="transmembrane region" description="Helical" evidence="1">
    <location>
        <begin position="161"/>
        <end position="180"/>
    </location>
</feature>
<dbReference type="EMBL" id="CM001741">
    <property type="protein sequence ID" value="KJB14200.1"/>
    <property type="molecule type" value="Genomic_DNA"/>
</dbReference>
<gene>
    <name evidence="2" type="ORF">B456_002G137100</name>
</gene>
<keyword evidence="1" id="KW-0472">Membrane</keyword>
<dbReference type="eggNOG" id="ENOG502RZFY">
    <property type="taxonomic scope" value="Eukaryota"/>
</dbReference>
<reference evidence="2 3" key="1">
    <citation type="journal article" date="2012" name="Nature">
        <title>Repeated polyploidization of Gossypium genomes and the evolution of spinnable cotton fibres.</title>
        <authorList>
            <person name="Paterson A.H."/>
            <person name="Wendel J.F."/>
            <person name="Gundlach H."/>
            <person name="Guo H."/>
            <person name="Jenkins J."/>
            <person name="Jin D."/>
            <person name="Llewellyn D."/>
            <person name="Showmaker K.C."/>
            <person name="Shu S."/>
            <person name="Udall J."/>
            <person name="Yoo M.J."/>
            <person name="Byers R."/>
            <person name="Chen W."/>
            <person name="Doron-Faigenboim A."/>
            <person name="Duke M.V."/>
            <person name="Gong L."/>
            <person name="Grimwood J."/>
            <person name="Grover C."/>
            <person name="Grupp K."/>
            <person name="Hu G."/>
            <person name="Lee T.H."/>
            <person name="Li J."/>
            <person name="Lin L."/>
            <person name="Liu T."/>
            <person name="Marler B.S."/>
            <person name="Page J.T."/>
            <person name="Roberts A.W."/>
            <person name="Romanel E."/>
            <person name="Sanders W.S."/>
            <person name="Szadkowski E."/>
            <person name="Tan X."/>
            <person name="Tang H."/>
            <person name="Xu C."/>
            <person name="Wang J."/>
            <person name="Wang Z."/>
            <person name="Zhang D."/>
            <person name="Zhang L."/>
            <person name="Ashrafi H."/>
            <person name="Bedon F."/>
            <person name="Bowers J.E."/>
            <person name="Brubaker C.L."/>
            <person name="Chee P.W."/>
            <person name="Das S."/>
            <person name="Gingle A.R."/>
            <person name="Haigler C.H."/>
            <person name="Harker D."/>
            <person name="Hoffmann L.V."/>
            <person name="Hovav R."/>
            <person name="Jones D.C."/>
            <person name="Lemke C."/>
            <person name="Mansoor S."/>
            <person name="ur Rahman M."/>
            <person name="Rainville L.N."/>
            <person name="Rambani A."/>
            <person name="Reddy U.K."/>
            <person name="Rong J.K."/>
            <person name="Saranga Y."/>
            <person name="Scheffler B.E."/>
            <person name="Scheffler J.A."/>
            <person name="Stelly D.M."/>
            <person name="Triplett B.A."/>
            <person name="Van Deynze A."/>
            <person name="Vaslin M.F."/>
            <person name="Waghmare V.N."/>
            <person name="Walford S.A."/>
            <person name="Wright R.J."/>
            <person name="Zaki E.A."/>
            <person name="Zhang T."/>
            <person name="Dennis E.S."/>
            <person name="Mayer K.F."/>
            <person name="Peterson D.G."/>
            <person name="Rokhsar D.S."/>
            <person name="Wang X."/>
            <person name="Schmutz J."/>
        </authorList>
    </citation>
    <scope>NUCLEOTIDE SEQUENCE [LARGE SCALE GENOMIC DNA]</scope>
</reference>
<dbReference type="Proteomes" id="UP000032304">
    <property type="component" value="Chromosome 2"/>
</dbReference>
<accession>A0A0D2R495</accession>
<dbReference type="STRING" id="29730.A0A0D2R495"/>